<dbReference type="Gene3D" id="3.90.226.10">
    <property type="entry name" value="2-enoyl-CoA Hydratase, Chain A, domain 1"/>
    <property type="match status" value="1"/>
</dbReference>
<gene>
    <name evidence="1" type="ORF">SAMN05192543_104431</name>
</gene>
<dbReference type="PANTHER" id="PTHR11941:SF54">
    <property type="entry name" value="ENOYL-COA HYDRATASE, MITOCHONDRIAL"/>
    <property type="match status" value="1"/>
</dbReference>
<sequence>MNDDTTSGTPRFAIRDQIAEITLDRPHHHNRIDPDDLAPLMAHLRTVRTSQECRALVITGTGTQTFSSGYTLSAIVEQLDGRFEAFLDALEQCPVPTICALNGSVYGGATDLALCCDFRIGVSSAQMFMPAARIGLHYYPGGMRRYVTALGIANAKRLFLTGITIDATEMLRIGFLTDLVDSHTDALNERVAHYVDAIRVCEPGVVRSMKTQLNQIAAGERDALISRTDYENSLVSEELRARLAALKR</sequence>
<dbReference type="InterPro" id="IPR001753">
    <property type="entry name" value="Enoyl-CoA_hydra/iso"/>
</dbReference>
<accession>A0A1I3LHV5</accession>
<name>A0A1I3LHV5_9BURK</name>
<evidence type="ECO:0000313" key="2">
    <source>
        <dbReference type="Proteomes" id="UP000199548"/>
    </source>
</evidence>
<dbReference type="GO" id="GO:0003824">
    <property type="term" value="F:catalytic activity"/>
    <property type="evidence" value="ECO:0007669"/>
    <property type="project" value="UniProtKB-ARBA"/>
</dbReference>
<protein>
    <submittedName>
        <fullName evidence="1">Enoyl-CoA hydratase/carnithine racemase</fullName>
    </submittedName>
</protein>
<dbReference type="EMBL" id="FOQU01000004">
    <property type="protein sequence ID" value="SFI84353.1"/>
    <property type="molecule type" value="Genomic_DNA"/>
</dbReference>
<dbReference type="Proteomes" id="UP000199548">
    <property type="component" value="Unassembled WGS sequence"/>
</dbReference>
<dbReference type="CDD" id="cd06558">
    <property type="entry name" value="crotonase-like"/>
    <property type="match status" value="1"/>
</dbReference>
<dbReference type="STRING" id="420953.SAMN05192543_104431"/>
<dbReference type="SUPFAM" id="SSF52096">
    <property type="entry name" value="ClpP/crotonase"/>
    <property type="match status" value="1"/>
</dbReference>
<keyword evidence="2" id="KW-1185">Reference proteome</keyword>
<dbReference type="InterPro" id="IPR029045">
    <property type="entry name" value="ClpP/crotonase-like_dom_sf"/>
</dbReference>
<dbReference type="PANTHER" id="PTHR11941">
    <property type="entry name" value="ENOYL-COA HYDRATASE-RELATED"/>
    <property type="match status" value="1"/>
</dbReference>
<organism evidence="1 2">
    <name type="scientific">Paraburkholderia megapolitana</name>
    <dbReference type="NCBI Taxonomy" id="420953"/>
    <lineage>
        <taxon>Bacteria</taxon>
        <taxon>Pseudomonadati</taxon>
        <taxon>Pseudomonadota</taxon>
        <taxon>Betaproteobacteria</taxon>
        <taxon>Burkholderiales</taxon>
        <taxon>Burkholderiaceae</taxon>
        <taxon>Paraburkholderia</taxon>
    </lineage>
</organism>
<reference evidence="1 2" key="1">
    <citation type="submission" date="2016-10" db="EMBL/GenBank/DDBJ databases">
        <authorList>
            <person name="de Groot N.N."/>
        </authorList>
    </citation>
    <scope>NUCLEOTIDE SEQUENCE [LARGE SCALE GENOMIC DNA]</scope>
    <source>
        <strain evidence="1 2">LMG 23650</strain>
    </source>
</reference>
<proteinExistence type="predicted"/>
<dbReference type="RefSeq" id="WP_170275671.1">
    <property type="nucleotide sequence ID" value="NZ_CP041743.1"/>
</dbReference>
<dbReference type="Pfam" id="PF00378">
    <property type="entry name" value="ECH_1"/>
    <property type="match status" value="1"/>
</dbReference>
<dbReference type="GO" id="GO:0006635">
    <property type="term" value="P:fatty acid beta-oxidation"/>
    <property type="evidence" value="ECO:0007669"/>
    <property type="project" value="TreeGrafter"/>
</dbReference>
<evidence type="ECO:0000313" key="1">
    <source>
        <dbReference type="EMBL" id="SFI84353.1"/>
    </source>
</evidence>
<dbReference type="AlphaFoldDB" id="A0A1I3LHV5"/>